<dbReference type="PANTHER" id="PTHR30482:SF17">
    <property type="entry name" value="ABC TRANSPORTER ATP-BINDING PROTEIN"/>
    <property type="match status" value="1"/>
</dbReference>
<sequence length="322" mass="31714">MIPTRLRTPLGIAAAVVAVAALLLLPTVADNYTLITVSRVAGLGLLAASTALMTGVAGLPTLGQIAPYAVGAYTAAHLAHLALPGLVQLLGAAAAAAVFSLATGAAVVQTRGVICLMVTLAIGELTAITAGQWTSLTGGTDGMPRVPATPALPGGENLVKVPDVYTYTVVAALAVLAVTMLVLRSPAGTLIRGCRDNEARMRASGHRVSLTLLWTFTGAGAIAGAGGALLVSSQRTVSPSNVGFEVAALVLLAVVIGGAASIPGALAGVAAVVAVRDTIAPKLPGEAPLLLGVLFIAAVYLLPGGLSGVAARLGLHNGEAGA</sequence>
<gene>
    <name evidence="7" type="ORF">HNR73_005168</name>
</gene>
<evidence type="ECO:0000256" key="4">
    <source>
        <dbReference type="ARBA" id="ARBA00022989"/>
    </source>
</evidence>
<evidence type="ECO:0000256" key="3">
    <source>
        <dbReference type="ARBA" id="ARBA00022692"/>
    </source>
</evidence>
<name>A0A841FUR4_9ACTN</name>
<keyword evidence="4 6" id="KW-1133">Transmembrane helix</keyword>
<keyword evidence="2" id="KW-1003">Cell membrane</keyword>
<feature type="transmembrane region" description="Helical" evidence="6">
    <location>
        <begin position="287"/>
        <end position="306"/>
    </location>
</feature>
<evidence type="ECO:0000256" key="5">
    <source>
        <dbReference type="ARBA" id="ARBA00023136"/>
    </source>
</evidence>
<feature type="transmembrane region" description="Helical" evidence="6">
    <location>
        <begin position="39"/>
        <end position="58"/>
    </location>
</feature>
<proteinExistence type="predicted"/>
<keyword evidence="3 6" id="KW-0812">Transmembrane</keyword>
<dbReference type="Pfam" id="PF02653">
    <property type="entry name" value="BPD_transp_2"/>
    <property type="match status" value="1"/>
</dbReference>
<evidence type="ECO:0000256" key="2">
    <source>
        <dbReference type="ARBA" id="ARBA00022475"/>
    </source>
</evidence>
<evidence type="ECO:0000313" key="7">
    <source>
        <dbReference type="EMBL" id="MBB6037292.1"/>
    </source>
</evidence>
<protein>
    <submittedName>
        <fullName evidence="7">Branched-chain amino acid transport system permease protein</fullName>
    </submittedName>
</protein>
<feature type="transmembrane region" description="Helical" evidence="6">
    <location>
        <begin position="113"/>
        <end position="133"/>
    </location>
</feature>
<dbReference type="InterPro" id="IPR043428">
    <property type="entry name" value="LivM-like"/>
</dbReference>
<organism evidence="7 8">
    <name type="scientific">Phytomonospora endophytica</name>
    <dbReference type="NCBI Taxonomy" id="714109"/>
    <lineage>
        <taxon>Bacteria</taxon>
        <taxon>Bacillati</taxon>
        <taxon>Actinomycetota</taxon>
        <taxon>Actinomycetes</taxon>
        <taxon>Micromonosporales</taxon>
        <taxon>Micromonosporaceae</taxon>
        <taxon>Phytomonospora</taxon>
    </lineage>
</organism>
<dbReference type="CDD" id="cd06581">
    <property type="entry name" value="TM_PBP1_LivM_like"/>
    <property type="match status" value="1"/>
</dbReference>
<keyword evidence="8" id="KW-1185">Reference proteome</keyword>
<evidence type="ECO:0000256" key="6">
    <source>
        <dbReference type="SAM" id="Phobius"/>
    </source>
</evidence>
<dbReference type="PANTHER" id="PTHR30482">
    <property type="entry name" value="HIGH-AFFINITY BRANCHED-CHAIN AMINO ACID TRANSPORT SYSTEM PERMEASE"/>
    <property type="match status" value="1"/>
</dbReference>
<evidence type="ECO:0000313" key="8">
    <source>
        <dbReference type="Proteomes" id="UP000548476"/>
    </source>
</evidence>
<dbReference type="EMBL" id="JACHGT010000012">
    <property type="protein sequence ID" value="MBB6037292.1"/>
    <property type="molecule type" value="Genomic_DNA"/>
</dbReference>
<dbReference type="GO" id="GO:0015658">
    <property type="term" value="F:branched-chain amino acid transmembrane transporter activity"/>
    <property type="evidence" value="ECO:0007669"/>
    <property type="project" value="InterPro"/>
</dbReference>
<dbReference type="Proteomes" id="UP000548476">
    <property type="component" value="Unassembled WGS sequence"/>
</dbReference>
<dbReference type="AlphaFoldDB" id="A0A841FUR4"/>
<comment type="subcellular location">
    <subcellularLocation>
        <location evidence="1">Cell membrane</location>
        <topology evidence="1">Multi-pass membrane protein</topology>
    </subcellularLocation>
</comment>
<dbReference type="RefSeq" id="WP_203686802.1">
    <property type="nucleotide sequence ID" value="NZ_BONT01000081.1"/>
</dbReference>
<keyword evidence="5 6" id="KW-0472">Membrane</keyword>
<feature type="transmembrane region" description="Helical" evidence="6">
    <location>
        <begin position="164"/>
        <end position="183"/>
    </location>
</feature>
<dbReference type="InterPro" id="IPR001851">
    <property type="entry name" value="ABC_transp_permease"/>
</dbReference>
<evidence type="ECO:0000256" key="1">
    <source>
        <dbReference type="ARBA" id="ARBA00004651"/>
    </source>
</evidence>
<feature type="transmembrane region" description="Helical" evidence="6">
    <location>
        <begin position="210"/>
        <end position="231"/>
    </location>
</feature>
<accession>A0A841FUR4</accession>
<reference evidence="7 8" key="1">
    <citation type="submission" date="2020-08" db="EMBL/GenBank/DDBJ databases">
        <title>Genomic Encyclopedia of Type Strains, Phase IV (KMG-IV): sequencing the most valuable type-strain genomes for metagenomic binning, comparative biology and taxonomic classification.</title>
        <authorList>
            <person name="Goeker M."/>
        </authorList>
    </citation>
    <scope>NUCLEOTIDE SEQUENCE [LARGE SCALE GENOMIC DNA]</scope>
    <source>
        <strain evidence="7 8">YIM 65646</strain>
    </source>
</reference>
<feature type="transmembrane region" description="Helical" evidence="6">
    <location>
        <begin position="246"/>
        <end position="275"/>
    </location>
</feature>
<dbReference type="GO" id="GO:0005886">
    <property type="term" value="C:plasma membrane"/>
    <property type="evidence" value="ECO:0007669"/>
    <property type="project" value="UniProtKB-SubCell"/>
</dbReference>
<feature type="transmembrane region" description="Helical" evidence="6">
    <location>
        <begin position="89"/>
        <end position="108"/>
    </location>
</feature>
<comment type="caution">
    <text evidence="7">The sequence shown here is derived from an EMBL/GenBank/DDBJ whole genome shotgun (WGS) entry which is preliminary data.</text>
</comment>